<reference evidence="3 4" key="1">
    <citation type="submission" date="2019-12" db="EMBL/GenBank/DDBJ databases">
        <title>Hymenobacter sp. HMF4947 Genome sequencing and assembly.</title>
        <authorList>
            <person name="Kang H."/>
            <person name="Cha I."/>
            <person name="Kim H."/>
            <person name="Joh K."/>
        </authorList>
    </citation>
    <scope>NUCLEOTIDE SEQUENCE [LARGE SCALE GENOMIC DNA]</scope>
    <source>
        <strain evidence="3 4">HMF4947</strain>
    </source>
</reference>
<evidence type="ECO:0000313" key="4">
    <source>
        <dbReference type="Proteomes" id="UP000441336"/>
    </source>
</evidence>
<dbReference type="Proteomes" id="UP000441336">
    <property type="component" value="Unassembled WGS sequence"/>
</dbReference>
<feature type="region of interest" description="Disordered" evidence="1">
    <location>
        <begin position="77"/>
        <end position="98"/>
    </location>
</feature>
<accession>A0A7K1TE18</accession>
<protein>
    <submittedName>
        <fullName evidence="3">Outer membrane beta-barrel protein</fullName>
    </submittedName>
</protein>
<dbReference type="RefSeq" id="WP_157564742.1">
    <property type="nucleotide sequence ID" value="NZ_WQKZ01000002.1"/>
</dbReference>
<evidence type="ECO:0000256" key="1">
    <source>
        <dbReference type="SAM" id="MobiDB-lite"/>
    </source>
</evidence>
<keyword evidence="2" id="KW-1133">Transmembrane helix</keyword>
<dbReference type="AlphaFoldDB" id="A0A7K1TE18"/>
<organism evidence="3 4">
    <name type="scientific">Hymenobacter ginkgonis</name>
    <dbReference type="NCBI Taxonomy" id="2682976"/>
    <lineage>
        <taxon>Bacteria</taxon>
        <taxon>Pseudomonadati</taxon>
        <taxon>Bacteroidota</taxon>
        <taxon>Cytophagia</taxon>
        <taxon>Cytophagales</taxon>
        <taxon>Hymenobacteraceae</taxon>
        <taxon>Hymenobacter</taxon>
    </lineage>
</organism>
<feature type="compositionally biased region" description="Polar residues" evidence="1">
    <location>
        <begin position="164"/>
        <end position="178"/>
    </location>
</feature>
<keyword evidence="2" id="KW-0472">Membrane</keyword>
<name>A0A7K1TE18_9BACT</name>
<keyword evidence="2" id="KW-0812">Transmembrane</keyword>
<comment type="caution">
    <text evidence="3">The sequence shown here is derived from an EMBL/GenBank/DDBJ whole genome shotgun (WGS) entry which is preliminary data.</text>
</comment>
<proteinExistence type="predicted"/>
<evidence type="ECO:0000313" key="3">
    <source>
        <dbReference type="EMBL" id="MVN76634.1"/>
    </source>
</evidence>
<feature type="transmembrane region" description="Helical" evidence="2">
    <location>
        <begin position="58"/>
        <end position="75"/>
    </location>
</feature>
<evidence type="ECO:0000256" key="2">
    <source>
        <dbReference type="SAM" id="Phobius"/>
    </source>
</evidence>
<keyword evidence="4" id="KW-1185">Reference proteome</keyword>
<feature type="compositionally biased region" description="Low complexity" evidence="1">
    <location>
        <begin position="78"/>
        <end position="98"/>
    </location>
</feature>
<sequence>MSSPTPPKGSLEDLFRHHLLESEAAAVPPRPHVWEQLDNSLLLAQNEKYRRRLLVHRWAVAASLLLATLAGGGWWHSQQQAPTPLAQATPTGPGALGAAGRVALRPSRLPAGASASTGQAASAAPAVASAAPLAGAASSVSSTPNALTIAQPATPSPKRYYSASAANSGRPESSNTLSYGADASYANADLAQRKRGAHRPAAANPLTPSELASVVAGRDAAATTLAAGQPYPSSVAAASSATGQPSTMLAAATRSTKPAVEPLAGANAGFEVAAPTAAQPLEVAAAADALATRPAQLALADAAGLPSSLGALPLPEQPSPTMARRWQYGLGYATSAYQPNIDFTREATTYSNALGSFSADVTRSAAAEYRRNLRPGLGQRLSLWATRRLGNGRFGLRTGLELAQNTASSATTMDFVGEQVADLSLNYTVAPARLHNTSFRYRSASVPVEVHYSNPAKTGFSFYGRVGGLITALLNVRSEVEGNAEATRTYTLMSASSPYRHLSGSVRGGAGVQYRPTGHQWALSLGPVAEAGILSLNADPVQGFLSQKRPYSFGLEAGVELGRTPHMLRPKAE</sequence>
<gene>
    <name evidence="3" type="ORF">GO988_09895</name>
</gene>
<dbReference type="EMBL" id="WQKZ01000002">
    <property type="protein sequence ID" value="MVN76634.1"/>
    <property type="molecule type" value="Genomic_DNA"/>
</dbReference>
<feature type="region of interest" description="Disordered" evidence="1">
    <location>
        <begin position="148"/>
        <end position="178"/>
    </location>
</feature>